<feature type="region of interest" description="Disordered" evidence="2">
    <location>
        <begin position="174"/>
        <end position="193"/>
    </location>
</feature>
<evidence type="ECO:0000259" key="3">
    <source>
        <dbReference type="Pfam" id="PF00144"/>
    </source>
</evidence>
<evidence type="ECO:0000256" key="1">
    <source>
        <dbReference type="ARBA" id="ARBA00022801"/>
    </source>
</evidence>
<name>A0ABS7VTT0_9HYPH</name>
<reference evidence="4 5" key="1">
    <citation type="submission" date="2021-09" db="EMBL/GenBank/DDBJ databases">
        <title>The complete genome sequence of a new microorganism.</title>
        <authorList>
            <person name="Zi Z."/>
        </authorList>
    </citation>
    <scope>NUCLEOTIDE SEQUENCE [LARGE SCALE GENOMIC DNA]</scope>
    <source>
        <strain evidence="4 5">WGZ8</strain>
    </source>
</reference>
<comment type="caution">
    <text evidence="4">The sequence shown here is derived from an EMBL/GenBank/DDBJ whole genome shotgun (WGS) entry which is preliminary data.</text>
</comment>
<evidence type="ECO:0000313" key="5">
    <source>
        <dbReference type="Proteomes" id="UP000704176"/>
    </source>
</evidence>
<dbReference type="PANTHER" id="PTHR43283:SF11">
    <property type="entry name" value="BETA-LACTAMASE-RELATED DOMAIN-CONTAINING PROTEIN"/>
    <property type="match status" value="1"/>
</dbReference>
<dbReference type="InterPro" id="IPR001466">
    <property type="entry name" value="Beta-lactam-related"/>
</dbReference>
<feature type="domain" description="Beta-lactamase-related" evidence="3">
    <location>
        <begin position="74"/>
        <end position="355"/>
    </location>
</feature>
<dbReference type="Gene3D" id="3.40.710.10">
    <property type="entry name" value="DD-peptidase/beta-lactamase superfamily"/>
    <property type="match status" value="1"/>
</dbReference>
<evidence type="ECO:0000313" key="4">
    <source>
        <dbReference type="EMBL" id="MBZ6078981.1"/>
    </source>
</evidence>
<dbReference type="Proteomes" id="UP000704176">
    <property type="component" value="Unassembled WGS sequence"/>
</dbReference>
<accession>A0ABS7VTT0</accession>
<protein>
    <submittedName>
        <fullName evidence="4">Serine hydrolase</fullName>
    </submittedName>
</protein>
<dbReference type="PANTHER" id="PTHR43283">
    <property type="entry name" value="BETA-LACTAMASE-RELATED"/>
    <property type="match status" value="1"/>
</dbReference>
<keyword evidence="1 4" id="KW-0378">Hydrolase</keyword>
<feature type="compositionally biased region" description="Polar residues" evidence="2">
    <location>
        <begin position="175"/>
        <end position="185"/>
    </location>
</feature>
<dbReference type="EMBL" id="JAIRBM010000025">
    <property type="protein sequence ID" value="MBZ6078981.1"/>
    <property type="molecule type" value="Genomic_DNA"/>
</dbReference>
<dbReference type="Pfam" id="PF00144">
    <property type="entry name" value="Beta-lactamase"/>
    <property type="match status" value="1"/>
</dbReference>
<evidence type="ECO:0000256" key="2">
    <source>
        <dbReference type="SAM" id="MobiDB-lite"/>
    </source>
</evidence>
<organism evidence="4 5">
    <name type="scientific">Microvirga puerhi</name>
    <dbReference type="NCBI Taxonomy" id="2876078"/>
    <lineage>
        <taxon>Bacteria</taxon>
        <taxon>Pseudomonadati</taxon>
        <taxon>Pseudomonadota</taxon>
        <taxon>Alphaproteobacteria</taxon>
        <taxon>Hyphomicrobiales</taxon>
        <taxon>Methylobacteriaceae</taxon>
        <taxon>Microvirga</taxon>
    </lineage>
</organism>
<dbReference type="SUPFAM" id="SSF56601">
    <property type="entry name" value="beta-lactamase/transpeptidase-like"/>
    <property type="match status" value="1"/>
</dbReference>
<dbReference type="RefSeq" id="WP_224315732.1">
    <property type="nucleotide sequence ID" value="NZ_JAIRBM010000025.1"/>
</dbReference>
<proteinExistence type="predicted"/>
<keyword evidence="5" id="KW-1185">Reference proteome</keyword>
<dbReference type="GO" id="GO:0016787">
    <property type="term" value="F:hydrolase activity"/>
    <property type="evidence" value="ECO:0007669"/>
    <property type="project" value="UniProtKB-KW"/>
</dbReference>
<dbReference type="InterPro" id="IPR012338">
    <property type="entry name" value="Beta-lactam/transpept-like"/>
</dbReference>
<dbReference type="InterPro" id="IPR050789">
    <property type="entry name" value="Diverse_Enzym_Activities"/>
</dbReference>
<sequence>MMDINNATTPVWLTSSPAEAGFDPHHLEEAVTFAISSETRWPRDMYIDGIFVGSAHVDDKPPYNRPMGPVFARGGANGLVLRHGKLVAEWGDTHRTDMTFSIAKSYLAILTGLAFDKGLIGSIDEPVRERVKDGGFDDPHNGVITWRHLLEQTSEWHGELFERPDSVDWHRQVGPSVTSGAGNSKGTERSLASPGTHFEYNDVRVNRLGLSLLRLFKRPLPEVLKEHIMDPIGCSATWAWHGYETSWVNVDGHRMQSVPGGGHWGGGIVINSRDHARLGELIKNKGQWDGRQLLSREWVETMLVPSRLNPTYGLLWWLNTDRLLYSQAPETSVFALGGGSNIIWIDEPRDLVIVIRWLDKTCSDDLLGKFTRAIIA</sequence>
<gene>
    <name evidence="4" type="ORF">K9B37_22230</name>
</gene>